<name>A0ABD3HCW4_9MARC</name>
<dbReference type="SUPFAM" id="SSF50729">
    <property type="entry name" value="PH domain-like"/>
    <property type="match status" value="1"/>
</dbReference>
<sequence length="379" mass="42727">MSYSERGGTPRATALLWTNPDKQGLLKKRGGKRKNWKQRQFLVKDTFLFYFKISTRGDPAGSPSGVVPLQGSKVDIHPLEEHETEGDEPAPTYVFVIFLPDKLLTEGVVKRNTYLLGGENLTDCYMWIKAIRHASTSRRIIKGQLSHARIELMELEARWNACRAIDTGKKPLEEATFHNNAGEDPLILQALSDELMILYHLLETTQKGLTEERSKLADAQGHFETIRHLKDMQLMNLSVEGKKEEAEADLKKHHALLSALVKKRIELRKLFEQLEIFEGKTAGGSGLRSMMEVECILLTTIEELNQLEDEDAGTEQMPREDRLVELQIAMIPIQQEYAELLSLATSVEKNHYSGMPAEAAQGVTAAAGDLLNDEQEEEF</sequence>
<dbReference type="PROSITE" id="PS50003">
    <property type="entry name" value="PH_DOMAIN"/>
    <property type="match status" value="1"/>
</dbReference>
<dbReference type="InterPro" id="IPR001849">
    <property type="entry name" value="PH_domain"/>
</dbReference>
<evidence type="ECO:0000259" key="2">
    <source>
        <dbReference type="PROSITE" id="PS50003"/>
    </source>
</evidence>
<dbReference type="Gene3D" id="2.30.29.30">
    <property type="entry name" value="Pleckstrin-homology domain (PH domain)/Phosphotyrosine-binding domain (PTB)"/>
    <property type="match status" value="1"/>
</dbReference>
<feature type="coiled-coil region" evidence="1">
    <location>
        <begin position="229"/>
        <end position="263"/>
    </location>
</feature>
<proteinExistence type="predicted"/>
<organism evidence="3 4">
    <name type="scientific">Riccia sorocarpa</name>
    <dbReference type="NCBI Taxonomy" id="122646"/>
    <lineage>
        <taxon>Eukaryota</taxon>
        <taxon>Viridiplantae</taxon>
        <taxon>Streptophyta</taxon>
        <taxon>Embryophyta</taxon>
        <taxon>Marchantiophyta</taxon>
        <taxon>Marchantiopsida</taxon>
        <taxon>Marchantiidae</taxon>
        <taxon>Marchantiales</taxon>
        <taxon>Ricciaceae</taxon>
        <taxon>Riccia</taxon>
    </lineage>
</organism>
<dbReference type="InterPro" id="IPR011993">
    <property type="entry name" value="PH-like_dom_sf"/>
</dbReference>
<feature type="domain" description="PH" evidence="2">
    <location>
        <begin position="19"/>
        <end position="136"/>
    </location>
</feature>
<dbReference type="AlphaFoldDB" id="A0ABD3HCW4"/>
<gene>
    <name evidence="3" type="ORF">R1sor_014549</name>
</gene>
<protein>
    <recommendedName>
        <fullName evidence="2">PH domain-containing protein</fullName>
    </recommendedName>
</protein>
<dbReference type="SMART" id="SM00233">
    <property type="entry name" value="PH"/>
    <property type="match status" value="1"/>
</dbReference>
<accession>A0ABD3HCW4</accession>
<evidence type="ECO:0000256" key="1">
    <source>
        <dbReference type="SAM" id="Coils"/>
    </source>
</evidence>
<dbReference type="Pfam" id="PF00169">
    <property type="entry name" value="PH"/>
    <property type="match status" value="1"/>
</dbReference>
<evidence type="ECO:0000313" key="3">
    <source>
        <dbReference type="EMBL" id="KAL3688240.1"/>
    </source>
</evidence>
<keyword evidence="1" id="KW-0175">Coiled coil</keyword>
<evidence type="ECO:0000313" key="4">
    <source>
        <dbReference type="Proteomes" id="UP001633002"/>
    </source>
</evidence>
<comment type="caution">
    <text evidence="3">The sequence shown here is derived from an EMBL/GenBank/DDBJ whole genome shotgun (WGS) entry which is preliminary data.</text>
</comment>
<dbReference type="EMBL" id="JBJQOH010000004">
    <property type="protein sequence ID" value="KAL3688240.1"/>
    <property type="molecule type" value="Genomic_DNA"/>
</dbReference>
<keyword evidence="4" id="KW-1185">Reference proteome</keyword>
<reference evidence="3 4" key="1">
    <citation type="submission" date="2024-09" db="EMBL/GenBank/DDBJ databases">
        <title>Chromosome-scale assembly of Riccia sorocarpa.</title>
        <authorList>
            <person name="Paukszto L."/>
        </authorList>
    </citation>
    <scope>NUCLEOTIDE SEQUENCE [LARGE SCALE GENOMIC DNA]</scope>
    <source>
        <strain evidence="3">LP-2024</strain>
        <tissue evidence="3">Aerial parts of the thallus</tissue>
    </source>
</reference>
<dbReference type="Proteomes" id="UP001633002">
    <property type="component" value="Unassembled WGS sequence"/>
</dbReference>